<protein>
    <submittedName>
        <fullName evidence="1">Uncharacterized protein</fullName>
    </submittedName>
</protein>
<dbReference type="Proteomes" id="UP001150904">
    <property type="component" value="Unassembled WGS sequence"/>
</dbReference>
<reference evidence="1" key="1">
    <citation type="submission" date="2022-12" db="EMBL/GenBank/DDBJ databases">
        <authorList>
            <person name="Petersen C."/>
        </authorList>
    </citation>
    <scope>NUCLEOTIDE SEQUENCE</scope>
    <source>
        <strain evidence="1">IBT 15544</strain>
    </source>
</reference>
<accession>A0A9W9N279</accession>
<keyword evidence="2" id="KW-1185">Reference proteome</keyword>
<evidence type="ECO:0000313" key="1">
    <source>
        <dbReference type="EMBL" id="KAJ5211801.1"/>
    </source>
</evidence>
<name>A0A9W9N279_9EURO</name>
<gene>
    <name evidence="1" type="ORF">N7498_003447</name>
</gene>
<reference evidence="1" key="2">
    <citation type="journal article" date="2023" name="IMA Fungus">
        <title>Comparative genomic study of the Penicillium genus elucidates a diverse pangenome and 15 lateral gene transfer events.</title>
        <authorList>
            <person name="Petersen C."/>
            <person name="Sorensen T."/>
            <person name="Nielsen M.R."/>
            <person name="Sondergaard T.E."/>
            <person name="Sorensen J.L."/>
            <person name="Fitzpatrick D.A."/>
            <person name="Frisvad J.C."/>
            <person name="Nielsen K.L."/>
        </authorList>
    </citation>
    <scope>NUCLEOTIDE SEQUENCE</scope>
    <source>
        <strain evidence="1">IBT 15544</strain>
    </source>
</reference>
<organism evidence="1 2">
    <name type="scientific">Penicillium cinerascens</name>
    <dbReference type="NCBI Taxonomy" id="70096"/>
    <lineage>
        <taxon>Eukaryota</taxon>
        <taxon>Fungi</taxon>
        <taxon>Dikarya</taxon>
        <taxon>Ascomycota</taxon>
        <taxon>Pezizomycotina</taxon>
        <taxon>Eurotiomycetes</taxon>
        <taxon>Eurotiomycetidae</taxon>
        <taxon>Eurotiales</taxon>
        <taxon>Aspergillaceae</taxon>
        <taxon>Penicillium</taxon>
    </lineage>
</organism>
<dbReference type="AlphaFoldDB" id="A0A9W9N279"/>
<dbReference type="RefSeq" id="XP_058309971.1">
    <property type="nucleotide sequence ID" value="XM_058450509.1"/>
</dbReference>
<dbReference type="GeneID" id="83177810"/>
<evidence type="ECO:0000313" key="2">
    <source>
        <dbReference type="Proteomes" id="UP001150904"/>
    </source>
</evidence>
<sequence>MRYSLKIENKDEVIRSGMQRLSISVMNYCNSNVENNHLLESLRQEAYEAHLTSGLTRLPQLSVNVISTYDIESMFPGPRYSAEKKPWMEKRLGVGFRLFLPTHFNPMYQEFMIDVCLKTLFDEVAFQVRSSLPKLLLQSGIEYRCPVDYKGRKYTLSGIPDYIVRYNADKKAAVKLVIVTAKQPGTDFSLYEWVDVRPPHRSAANFLTVMIHNLRKNQEEVDCVVYGLITDAVGFWFYCISNDGEVGLSASRASDRSIC</sequence>
<dbReference type="EMBL" id="JAPQKR010000008">
    <property type="protein sequence ID" value="KAJ5211801.1"/>
    <property type="molecule type" value="Genomic_DNA"/>
</dbReference>
<proteinExistence type="predicted"/>
<comment type="caution">
    <text evidence="1">The sequence shown here is derived from an EMBL/GenBank/DDBJ whole genome shotgun (WGS) entry which is preliminary data.</text>
</comment>
<dbReference type="OrthoDB" id="2103397at2759"/>